<evidence type="ECO:0000256" key="2">
    <source>
        <dbReference type="ARBA" id="ARBA00022814"/>
    </source>
</evidence>
<keyword evidence="4 6" id="KW-0805">Transcription regulation</keyword>
<gene>
    <name evidence="6" type="primary">nusB</name>
    <name evidence="8" type="ORF">HNR15_001424</name>
</gene>
<comment type="function">
    <text evidence="6">Involved in transcription antitermination. Required for transcription of ribosomal RNA (rRNA) genes. Binds specifically to the boxA antiterminator sequence of the ribosomal RNA (rrn) operons.</text>
</comment>
<evidence type="ECO:0000256" key="6">
    <source>
        <dbReference type="HAMAP-Rule" id="MF_00073"/>
    </source>
</evidence>
<dbReference type="InterPro" id="IPR035926">
    <property type="entry name" value="NusB-like_sf"/>
</dbReference>
<feature type="domain" description="NusB/RsmB/TIM44" evidence="7">
    <location>
        <begin position="6"/>
        <end position="129"/>
    </location>
</feature>
<accession>A0A853DI27</accession>
<dbReference type="RefSeq" id="WP_179480357.1">
    <property type="nucleotide sequence ID" value="NZ_JACCFW010000001.1"/>
</dbReference>
<evidence type="ECO:0000313" key="8">
    <source>
        <dbReference type="EMBL" id="NYJ74461.1"/>
    </source>
</evidence>
<evidence type="ECO:0000313" key="9">
    <source>
        <dbReference type="Proteomes" id="UP000571817"/>
    </source>
</evidence>
<comment type="caution">
    <text evidence="8">The sequence shown here is derived from an EMBL/GenBank/DDBJ whole genome shotgun (WGS) entry which is preliminary data.</text>
</comment>
<dbReference type="Pfam" id="PF01029">
    <property type="entry name" value="NusB"/>
    <property type="match status" value="1"/>
</dbReference>
<reference evidence="8 9" key="1">
    <citation type="submission" date="2020-07" db="EMBL/GenBank/DDBJ databases">
        <title>Sequencing the genomes of 1000 actinobacteria strains.</title>
        <authorList>
            <person name="Klenk H.-P."/>
        </authorList>
    </citation>
    <scope>NUCLEOTIDE SEQUENCE [LARGE SCALE GENOMIC DNA]</scope>
    <source>
        <strain evidence="8 9">DSM 29531</strain>
    </source>
</reference>
<dbReference type="Proteomes" id="UP000571817">
    <property type="component" value="Unassembled WGS sequence"/>
</dbReference>
<dbReference type="EMBL" id="JACCFW010000001">
    <property type="protein sequence ID" value="NYJ74461.1"/>
    <property type="molecule type" value="Genomic_DNA"/>
</dbReference>
<evidence type="ECO:0000256" key="4">
    <source>
        <dbReference type="ARBA" id="ARBA00023015"/>
    </source>
</evidence>
<dbReference type="Gene3D" id="1.10.940.10">
    <property type="entry name" value="NusB-like"/>
    <property type="match status" value="1"/>
</dbReference>
<dbReference type="AlphaFoldDB" id="A0A853DI27"/>
<dbReference type="InterPro" id="IPR011605">
    <property type="entry name" value="NusB_fam"/>
</dbReference>
<protein>
    <recommendedName>
        <fullName evidence="6">Transcription antitermination protein NusB</fullName>
    </recommendedName>
    <alternativeName>
        <fullName evidence="6">Antitermination factor NusB</fullName>
    </alternativeName>
</protein>
<keyword evidence="3 6" id="KW-0694">RNA-binding</keyword>
<dbReference type="InterPro" id="IPR006027">
    <property type="entry name" value="NusB_RsmB_TIM44"/>
</dbReference>
<dbReference type="GO" id="GO:0006353">
    <property type="term" value="P:DNA-templated transcription termination"/>
    <property type="evidence" value="ECO:0007669"/>
    <property type="project" value="UniProtKB-UniRule"/>
</dbReference>
<keyword evidence="9" id="KW-1185">Reference proteome</keyword>
<dbReference type="GO" id="GO:0031564">
    <property type="term" value="P:transcription antitermination"/>
    <property type="evidence" value="ECO:0007669"/>
    <property type="project" value="UniProtKB-KW"/>
</dbReference>
<sequence length="136" mass="15007">MGARTKARKRALDLLFEAEQRGVNAVTLLDERVAEPVTPAPLPDYTADLVRGVVAHWSVINETIQTYTDWPMDRMPAVDRALLRLAVWELAFNDDVPEKVAIAEATHLASELSTDASPQFMSGLLTQVAQVKHTLA</sequence>
<keyword evidence="2 6" id="KW-0889">Transcription antitermination</keyword>
<evidence type="ECO:0000256" key="3">
    <source>
        <dbReference type="ARBA" id="ARBA00022884"/>
    </source>
</evidence>
<dbReference type="GO" id="GO:0003723">
    <property type="term" value="F:RNA binding"/>
    <property type="evidence" value="ECO:0007669"/>
    <property type="project" value="UniProtKB-UniRule"/>
</dbReference>
<dbReference type="HAMAP" id="MF_00073">
    <property type="entry name" value="NusB"/>
    <property type="match status" value="1"/>
</dbReference>
<evidence type="ECO:0000256" key="5">
    <source>
        <dbReference type="ARBA" id="ARBA00023163"/>
    </source>
</evidence>
<evidence type="ECO:0000259" key="7">
    <source>
        <dbReference type="Pfam" id="PF01029"/>
    </source>
</evidence>
<comment type="similarity">
    <text evidence="1 6">Belongs to the NusB family.</text>
</comment>
<dbReference type="SUPFAM" id="SSF48013">
    <property type="entry name" value="NusB-like"/>
    <property type="match status" value="1"/>
</dbReference>
<name>A0A853DI27_9MICO</name>
<keyword evidence="5 6" id="KW-0804">Transcription</keyword>
<dbReference type="NCBIfam" id="TIGR01951">
    <property type="entry name" value="nusB"/>
    <property type="match status" value="1"/>
</dbReference>
<dbReference type="PANTHER" id="PTHR11078">
    <property type="entry name" value="N UTILIZATION SUBSTANCE PROTEIN B-RELATED"/>
    <property type="match status" value="1"/>
</dbReference>
<organism evidence="8 9">
    <name type="scientific">Allobranchiibius huperziae</name>
    <dbReference type="NCBI Taxonomy" id="1874116"/>
    <lineage>
        <taxon>Bacteria</taxon>
        <taxon>Bacillati</taxon>
        <taxon>Actinomycetota</taxon>
        <taxon>Actinomycetes</taxon>
        <taxon>Micrococcales</taxon>
        <taxon>Dermacoccaceae</taxon>
        <taxon>Allobranchiibius</taxon>
    </lineage>
</organism>
<dbReference type="GO" id="GO:0005829">
    <property type="term" value="C:cytosol"/>
    <property type="evidence" value="ECO:0007669"/>
    <property type="project" value="TreeGrafter"/>
</dbReference>
<evidence type="ECO:0000256" key="1">
    <source>
        <dbReference type="ARBA" id="ARBA00005952"/>
    </source>
</evidence>
<dbReference type="PANTHER" id="PTHR11078:SF3">
    <property type="entry name" value="ANTITERMINATION NUSB DOMAIN-CONTAINING PROTEIN"/>
    <property type="match status" value="1"/>
</dbReference>
<proteinExistence type="inferred from homology"/>